<keyword evidence="3" id="KW-1185">Reference proteome</keyword>
<keyword evidence="1" id="KW-1133">Transmembrane helix</keyword>
<gene>
    <name evidence="2" type="ORF">ACFOW8_15480</name>
</gene>
<evidence type="ECO:0000313" key="2">
    <source>
        <dbReference type="EMBL" id="MFC4126337.1"/>
    </source>
</evidence>
<sequence length="33" mass="3580">MSAGAITMLIISIVVVWGGLLASILLFRRHPED</sequence>
<keyword evidence="1" id="KW-0472">Membrane</keyword>
<feature type="transmembrane region" description="Helical" evidence="1">
    <location>
        <begin position="6"/>
        <end position="27"/>
    </location>
</feature>
<reference evidence="3" key="1">
    <citation type="journal article" date="2019" name="Int. J. Syst. Evol. Microbiol.">
        <title>The Global Catalogue of Microorganisms (GCM) 10K type strain sequencing project: providing services to taxonomists for standard genome sequencing and annotation.</title>
        <authorList>
            <consortium name="The Broad Institute Genomics Platform"/>
            <consortium name="The Broad Institute Genome Sequencing Center for Infectious Disease"/>
            <person name="Wu L."/>
            <person name="Ma J."/>
        </authorList>
    </citation>
    <scope>NUCLEOTIDE SEQUENCE [LARGE SCALE GENOMIC DNA]</scope>
    <source>
        <strain evidence="3">CGMCC 4.7204</strain>
    </source>
</reference>
<accession>A0ABV8L6F6</accession>
<organism evidence="2 3">
    <name type="scientific">Nocardia rhizosphaerae</name>
    <dbReference type="NCBI Taxonomy" id="1691571"/>
    <lineage>
        <taxon>Bacteria</taxon>
        <taxon>Bacillati</taxon>
        <taxon>Actinomycetota</taxon>
        <taxon>Actinomycetes</taxon>
        <taxon>Mycobacteriales</taxon>
        <taxon>Nocardiaceae</taxon>
        <taxon>Nocardia</taxon>
    </lineage>
</organism>
<evidence type="ECO:0000256" key="1">
    <source>
        <dbReference type="SAM" id="Phobius"/>
    </source>
</evidence>
<dbReference type="Pfam" id="PF16951">
    <property type="entry name" value="MaAIMP_sms"/>
    <property type="match status" value="1"/>
</dbReference>
<keyword evidence="1" id="KW-0812">Transmembrane</keyword>
<dbReference type="InterPro" id="IPR031596">
    <property type="entry name" value="MaAIMP_sms"/>
</dbReference>
<proteinExistence type="predicted"/>
<dbReference type="NCBIfam" id="NF033493">
    <property type="entry name" value="MetS_like_NSS"/>
    <property type="match status" value="1"/>
</dbReference>
<evidence type="ECO:0000313" key="3">
    <source>
        <dbReference type="Proteomes" id="UP001595767"/>
    </source>
</evidence>
<comment type="caution">
    <text evidence="2">The sequence shown here is derived from an EMBL/GenBank/DDBJ whole genome shotgun (WGS) entry which is preliminary data.</text>
</comment>
<dbReference type="Proteomes" id="UP001595767">
    <property type="component" value="Unassembled WGS sequence"/>
</dbReference>
<name>A0ABV8L6F6_9NOCA</name>
<dbReference type="RefSeq" id="WP_378551319.1">
    <property type="nucleotide sequence ID" value="NZ_JBHSBA010000007.1"/>
</dbReference>
<protein>
    <submittedName>
        <fullName evidence="2">Methionine/alanine import family NSS transporter small subunit</fullName>
    </submittedName>
</protein>
<dbReference type="EMBL" id="JBHSBA010000007">
    <property type="protein sequence ID" value="MFC4126337.1"/>
    <property type="molecule type" value="Genomic_DNA"/>
</dbReference>